<accession>A0ABS5KNU9</accession>
<organism evidence="1 2">
    <name type="scientific">Catenulispora pinistramenti</name>
    <dbReference type="NCBI Taxonomy" id="2705254"/>
    <lineage>
        <taxon>Bacteria</taxon>
        <taxon>Bacillati</taxon>
        <taxon>Actinomycetota</taxon>
        <taxon>Actinomycetes</taxon>
        <taxon>Catenulisporales</taxon>
        <taxon>Catenulisporaceae</taxon>
        <taxon>Catenulispora</taxon>
    </lineage>
</organism>
<evidence type="ECO:0000313" key="1">
    <source>
        <dbReference type="EMBL" id="MBS2547711.1"/>
    </source>
</evidence>
<protein>
    <submittedName>
        <fullName evidence="1">Uncharacterized protein</fullName>
    </submittedName>
</protein>
<reference evidence="1 2" key="1">
    <citation type="submission" date="2020-02" db="EMBL/GenBank/DDBJ databases">
        <title>Acidophilic actinobacteria isolated from forest soil.</title>
        <authorList>
            <person name="Golinska P."/>
        </authorList>
    </citation>
    <scope>NUCLEOTIDE SEQUENCE [LARGE SCALE GENOMIC DNA]</scope>
    <source>
        <strain evidence="1 2">NL8</strain>
    </source>
</reference>
<dbReference type="RefSeq" id="WP_212009291.1">
    <property type="nucleotide sequence ID" value="NZ_JAAFYZ010000033.1"/>
</dbReference>
<sequence>MTAQETSAVLDAYRGMVSVTDHEFATNLPDPDLMTYVSGNAYVFFSNALTYQITNNIVYPGTPQSTPSVTNITPSGATPSATITDCFGGPSYIPVFWKTKDGHKQGDSAVVPGTSVKAHPVTVVLGESGGHWLVVNYIPADQSTTC</sequence>
<gene>
    <name evidence="1" type="ORF">KGQ19_12620</name>
</gene>
<dbReference type="Proteomes" id="UP000730482">
    <property type="component" value="Unassembled WGS sequence"/>
</dbReference>
<keyword evidence="2" id="KW-1185">Reference proteome</keyword>
<name>A0ABS5KNU9_9ACTN</name>
<dbReference type="EMBL" id="JAAFYZ010000033">
    <property type="protein sequence ID" value="MBS2547711.1"/>
    <property type="molecule type" value="Genomic_DNA"/>
</dbReference>
<evidence type="ECO:0000313" key="2">
    <source>
        <dbReference type="Proteomes" id="UP000730482"/>
    </source>
</evidence>
<comment type="caution">
    <text evidence="1">The sequence shown here is derived from an EMBL/GenBank/DDBJ whole genome shotgun (WGS) entry which is preliminary data.</text>
</comment>
<proteinExistence type="predicted"/>